<dbReference type="Pfam" id="PF00892">
    <property type="entry name" value="EamA"/>
    <property type="match status" value="1"/>
</dbReference>
<protein>
    <submittedName>
        <fullName evidence="10">Putative DMT superfamily transporter inner membrane protein</fullName>
    </submittedName>
</protein>
<evidence type="ECO:0000256" key="7">
    <source>
        <dbReference type="ARBA" id="ARBA00023136"/>
    </source>
</evidence>
<evidence type="ECO:0000313" key="11">
    <source>
        <dbReference type="Proteomes" id="UP000220836"/>
    </source>
</evidence>
<comment type="similarity">
    <text evidence="2">Belongs to the EamA transporter family.</text>
</comment>
<feature type="transmembrane region" description="Helical" evidence="8">
    <location>
        <begin position="126"/>
        <end position="143"/>
    </location>
</feature>
<keyword evidence="11" id="KW-1185">Reference proteome</keyword>
<feature type="transmembrane region" description="Helical" evidence="8">
    <location>
        <begin position="265"/>
        <end position="283"/>
    </location>
</feature>
<organism evidence="10 11">
    <name type="scientific">Pelagimonas varians</name>
    <dbReference type="NCBI Taxonomy" id="696760"/>
    <lineage>
        <taxon>Bacteria</taxon>
        <taxon>Pseudomonadati</taxon>
        <taxon>Pseudomonadota</taxon>
        <taxon>Alphaproteobacteria</taxon>
        <taxon>Rhodobacterales</taxon>
        <taxon>Roseobacteraceae</taxon>
        <taxon>Pelagimonas</taxon>
    </lineage>
</organism>
<feature type="transmembrane region" description="Helical" evidence="8">
    <location>
        <begin position="7"/>
        <end position="25"/>
    </location>
</feature>
<dbReference type="PANTHER" id="PTHR22911">
    <property type="entry name" value="ACYL-MALONYL CONDENSING ENZYME-RELATED"/>
    <property type="match status" value="1"/>
</dbReference>
<keyword evidence="4" id="KW-1003">Cell membrane</keyword>
<dbReference type="OrthoDB" id="369870at2"/>
<evidence type="ECO:0000256" key="2">
    <source>
        <dbReference type="ARBA" id="ARBA00007362"/>
    </source>
</evidence>
<dbReference type="InterPro" id="IPR004626">
    <property type="entry name" value="RarD"/>
</dbReference>
<feature type="transmembrane region" description="Helical" evidence="8">
    <location>
        <begin position="149"/>
        <end position="165"/>
    </location>
</feature>
<evidence type="ECO:0000313" key="10">
    <source>
        <dbReference type="EMBL" id="SMX48061.1"/>
    </source>
</evidence>
<dbReference type="PANTHER" id="PTHR22911:SF137">
    <property type="entry name" value="SOLUTE CARRIER FAMILY 35 MEMBER G2-RELATED"/>
    <property type="match status" value="1"/>
</dbReference>
<dbReference type="InterPro" id="IPR037185">
    <property type="entry name" value="EmrE-like"/>
</dbReference>
<gene>
    <name evidence="10" type="ORF">PEV8663_03725</name>
</gene>
<dbReference type="AlphaFoldDB" id="A0A238KZR0"/>
<dbReference type="NCBIfam" id="TIGR00688">
    <property type="entry name" value="rarD"/>
    <property type="match status" value="1"/>
</dbReference>
<comment type="subcellular location">
    <subcellularLocation>
        <location evidence="1">Cell membrane</location>
        <topology evidence="1">Multi-pass membrane protein</topology>
    </subcellularLocation>
</comment>
<evidence type="ECO:0000256" key="4">
    <source>
        <dbReference type="ARBA" id="ARBA00022475"/>
    </source>
</evidence>
<reference evidence="10 11" key="1">
    <citation type="submission" date="2017-05" db="EMBL/GenBank/DDBJ databases">
        <authorList>
            <person name="Song R."/>
            <person name="Chenine A.L."/>
            <person name="Ruprecht R.M."/>
        </authorList>
    </citation>
    <scope>NUCLEOTIDE SEQUENCE [LARGE SCALE GENOMIC DNA]</scope>
    <source>
        <strain evidence="10 11">CECT 8663</strain>
    </source>
</reference>
<feature type="transmembrane region" description="Helical" evidence="8">
    <location>
        <begin position="207"/>
        <end position="229"/>
    </location>
</feature>
<dbReference type="InterPro" id="IPR000620">
    <property type="entry name" value="EamA_dom"/>
</dbReference>
<proteinExistence type="inferred from homology"/>
<evidence type="ECO:0000259" key="9">
    <source>
        <dbReference type="Pfam" id="PF00892"/>
    </source>
</evidence>
<feature type="transmembrane region" description="Helical" evidence="8">
    <location>
        <begin position="177"/>
        <end position="195"/>
    </location>
</feature>
<dbReference type="SUPFAM" id="SSF103481">
    <property type="entry name" value="Multidrug resistance efflux transporter EmrE"/>
    <property type="match status" value="2"/>
</dbReference>
<evidence type="ECO:0000256" key="6">
    <source>
        <dbReference type="ARBA" id="ARBA00022989"/>
    </source>
</evidence>
<feature type="domain" description="EamA" evidence="9">
    <location>
        <begin position="7"/>
        <end position="139"/>
    </location>
</feature>
<dbReference type="EMBL" id="FXYH01000016">
    <property type="protein sequence ID" value="SMX48061.1"/>
    <property type="molecule type" value="Genomic_DNA"/>
</dbReference>
<keyword evidence="3" id="KW-0813">Transport</keyword>
<sequence>MNNTQQGLLAMLGACSIWGLSPIYYKALLHVPPGELLAHRTFWSFVVFAGVLALQGRLGNLKSAMATPRAVAVLAFAALMISINWGLFIISVQIGRVTETSLGYYIFPLMAVLFGVVLLRERLSTLQWLAIALATVAVLQLAIGLGTAPWISLILGVTFALYGLIKKRLTTGPVVSVTAEVVLLVPFAFGWLAYVHAGGQGQFGRDLWTSGLLAFSGVMTALPLILFSAAAQRVSMSTLGVMQYINPTLQFFCATVIFGEALSRYHTIAFALIWLALAIYSFSSWRQDSARRKSAMTSSVEPPV</sequence>
<feature type="transmembrane region" description="Helical" evidence="8">
    <location>
        <begin position="37"/>
        <end position="58"/>
    </location>
</feature>
<keyword evidence="6 8" id="KW-1133">Transmembrane helix</keyword>
<feature type="transmembrane region" description="Helical" evidence="8">
    <location>
        <begin position="70"/>
        <end position="90"/>
    </location>
</feature>
<feature type="transmembrane region" description="Helical" evidence="8">
    <location>
        <begin position="241"/>
        <end position="259"/>
    </location>
</feature>
<evidence type="ECO:0000256" key="8">
    <source>
        <dbReference type="SAM" id="Phobius"/>
    </source>
</evidence>
<dbReference type="GO" id="GO:0005886">
    <property type="term" value="C:plasma membrane"/>
    <property type="evidence" value="ECO:0007669"/>
    <property type="project" value="UniProtKB-SubCell"/>
</dbReference>
<keyword evidence="5 8" id="KW-0812">Transmembrane</keyword>
<evidence type="ECO:0000256" key="1">
    <source>
        <dbReference type="ARBA" id="ARBA00004651"/>
    </source>
</evidence>
<keyword evidence="7 8" id="KW-0472">Membrane</keyword>
<evidence type="ECO:0000256" key="5">
    <source>
        <dbReference type="ARBA" id="ARBA00022692"/>
    </source>
</evidence>
<dbReference type="Proteomes" id="UP000220836">
    <property type="component" value="Unassembled WGS sequence"/>
</dbReference>
<dbReference type="RefSeq" id="WP_097806180.1">
    <property type="nucleotide sequence ID" value="NZ_FXYH01000016.1"/>
</dbReference>
<name>A0A238KZR0_9RHOB</name>
<evidence type="ECO:0000256" key="3">
    <source>
        <dbReference type="ARBA" id="ARBA00022448"/>
    </source>
</evidence>
<feature type="transmembrane region" description="Helical" evidence="8">
    <location>
        <begin position="102"/>
        <end position="119"/>
    </location>
</feature>
<accession>A0A238KZR0</accession>